<organism evidence="4 5">
    <name type="scientific">Xylaria grammica</name>
    <dbReference type="NCBI Taxonomy" id="363999"/>
    <lineage>
        <taxon>Eukaryota</taxon>
        <taxon>Fungi</taxon>
        <taxon>Dikarya</taxon>
        <taxon>Ascomycota</taxon>
        <taxon>Pezizomycotina</taxon>
        <taxon>Sordariomycetes</taxon>
        <taxon>Xylariomycetidae</taxon>
        <taxon>Xylariales</taxon>
        <taxon>Xylariaceae</taxon>
        <taxon>Xylaria</taxon>
    </lineage>
</organism>
<evidence type="ECO:0000313" key="4">
    <source>
        <dbReference type="EMBL" id="RWA12319.1"/>
    </source>
</evidence>
<feature type="region of interest" description="Disordered" evidence="2">
    <location>
        <begin position="337"/>
        <end position="367"/>
    </location>
</feature>
<proteinExistence type="predicted"/>
<feature type="compositionally biased region" description="Polar residues" evidence="2">
    <location>
        <begin position="581"/>
        <end position="608"/>
    </location>
</feature>
<dbReference type="Proteomes" id="UP000286045">
    <property type="component" value="Unassembled WGS sequence"/>
</dbReference>
<dbReference type="SMART" id="SM00906">
    <property type="entry name" value="Fungal_trans"/>
    <property type="match status" value="1"/>
</dbReference>
<feature type="region of interest" description="Disordered" evidence="2">
    <location>
        <begin position="61"/>
        <end position="121"/>
    </location>
</feature>
<reference evidence="4 5" key="1">
    <citation type="submission" date="2018-12" db="EMBL/GenBank/DDBJ databases">
        <title>Draft genome sequence of Xylaria grammica IHI A82.</title>
        <authorList>
            <person name="Buettner E."/>
            <person name="Kellner H."/>
        </authorList>
    </citation>
    <scope>NUCLEOTIDE SEQUENCE [LARGE SCALE GENOMIC DNA]</scope>
    <source>
        <strain evidence="4 5">IHI A82</strain>
    </source>
</reference>
<evidence type="ECO:0000259" key="3">
    <source>
        <dbReference type="SMART" id="SM00906"/>
    </source>
</evidence>
<dbReference type="Pfam" id="PF04082">
    <property type="entry name" value="Fungal_trans"/>
    <property type="match status" value="1"/>
</dbReference>
<evidence type="ECO:0000256" key="1">
    <source>
        <dbReference type="ARBA" id="ARBA00023242"/>
    </source>
</evidence>
<accession>A0A439DD30</accession>
<feature type="region of interest" description="Disordered" evidence="2">
    <location>
        <begin position="542"/>
        <end position="610"/>
    </location>
</feature>
<evidence type="ECO:0000256" key="2">
    <source>
        <dbReference type="SAM" id="MobiDB-lite"/>
    </source>
</evidence>
<evidence type="ECO:0000313" key="5">
    <source>
        <dbReference type="Proteomes" id="UP000286045"/>
    </source>
</evidence>
<feature type="compositionally biased region" description="Polar residues" evidence="2">
    <location>
        <begin position="105"/>
        <end position="115"/>
    </location>
</feature>
<dbReference type="CDD" id="cd12148">
    <property type="entry name" value="fungal_TF_MHR"/>
    <property type="match status" value="1"/>
</dbReference>
<protein>
    <recommendedName>
        <fullName evidence="3">Xylanolytic transcriptional activator regulatory domain-containing protein</fullName>
    </recommendedName>
</protein>
<dbReference type="EMBL" id="RYZI01000054">
    <property type="protein sequence ID" value="RWA12319.1"/>
    <property type="molecule type" value="Genomic_DNA"/>
</dbReference>
<sequence length="696" mass="75946">MAGDSAYSVSRSGSDDCLSHFVQERGSLRVSGGTQSRFTGSSSGVYFVNTVRQAVARSCGRLPSHVPEDPGSNPSPEDCIATDEDNDDAGAGRGADNVPRRPGHSQANAGASPSLSGLPIERPPARDAARILFMTYFQTWHRFFPFVQGPVVGKDLEILYSDGTEFSRTMGTSADPTCGQTLPAARLVILQCLFNLAALHSDVDLPAESRIHHPIHLLPHLIGGATKGDIVSIQALFAVELLLVARMSLRPAATVAGLLSRLIFLAGLHRCPVRYAEISTDQADIRKRLFWCIYVLDRFLSQALGHPLGILDSDIDVCLLSGPELHHRSFPSADAADRTSAATLSGDPHSSSSSRGNQKVPGRDAQGSVDDHNLILASQVDYFRLMGRSLELFHKSIHVRFIDHGTVLSLRTALETFWNSLPSDLQDLSTGVEETQSRQRDGQVFNTASFFSLLHNHLRLLLYRPWLSLEPSSRDFQSALQTCIGVSRDIISNTKRQRSLNYALFWPGHLSAIWMAGIILVFASHLQLYPADKSQIKQAAEYAGAKRRRTGSTSRTNPQLYFYMGPSPPSPPSTEPAHTSGPRTQAQQSYKFPQGNTVPQGSAISSEPINRPSLFPAAEQVPDVVQLEPFGPEGPPGQHNREQELTPSHLYDNSTGSAPGVGSWNSGMPDIFGGATWESLLDIINQDNVDWNSRLY</sequence>
<dbReference type="STRING" id="363999.A0A439DD30"/>
<dbReference type="GO" id="GO:0006351">
    <property type="term" value="P:DNA-templated transcription"/>
    <property type="evidence" value="ECO:0007669"/>
    <property type="project" value="InterPro"/>
</dbReference>
<dbReference type="PANTHER" id="PTHR46910">
    <property type="entry name" value="TRANSCRIPTION FACTOR PDR1"/>
    <property type="match status" value="1"/>
</dbReference>
<dbReference type="GO" id="GO:0008270">
    <property type="term" value="F:zinc ion binding"/>
    <property type="evidence" value="ECO:0007669"/>
    <property type="project" value="InterPro"/>
</dbReference>
<keyword evidence="5" id="KW-1185">Reference proteome</keyword>
<comment type="caution">
    <text evidence="4">The sequence shown here is derived from an EMBL/GenBank/DDBJ whole genome shotgun (WGS) entry which is preliminary data.</text>
</comment>
<dbReference type="GO" id="GO:0003700">
    <property type="term" value="F:DNA-binding transcription factor activity"/>
    <property type="evidence" value="ECO:0007669"/>
    <property type="project" value="InterPro"/>
</dbReference>
<gene>
    <name evidence="4" type="ORF">EKO27_g2799</name>
</gene>
<dbReference type="PANTHER" id="PTHR46910:SF9">
    <property type="entry name" value="MISCELLANEOUS ZN(II)2CYS6 TRANSCRIPTION FACTOR (EUROFUNG)"/>
    <property type="match status" value="1"/>
</dbReference>
<dbReference type="InterPro" id="IPR050987">
    <property type="entry name" value="AtrR-like"/>
</dbReference>
<dbReference type="AlphaFoldDB" id="A0A439DD30"/>
<name>A0A439DD30_9PEZI</name>
<dbReference type="InterPro" id="IPR007219">
    <property type="entry name" value="XnlR_reg_dom"/>
</dbReference>
<feature type="domain" description="Xylanolytic transcriptional activator regulatory" evidence="3">
    <location>
        <begin position="252"/>
        <end position="326"/>
    </location>
</feature>
<dbReference type="GO" id="GO:0003677">
    <property type="term" value="F:DNA binding"/>
    <property type="evidence" value="ECO:0007669"/>
    <property type="project" value="InterPro"/>
</dbReference>
<keyword evidence="1" id="KW-0539">Nucleus</keyword>